<dbReference type="Proteomes" id="UP000223139">
    <property type="component" value="Segment"/>
</dbReference>
<proteinExistence type="predicted"/>
<evidence type="ECO:0000313" key="2">
    <source>
        <dbReference type="EMBL" id="ASW27576.1"/>
    </source>
</evidence>
<dbReference type="Pfam" id="PF09356">
    <property type="entry name" value="Phage_BR0599"/>
    <property type="match status" value="1"/>
</dbReference>
<dbReference type="EMBL" id="MF476924">
    <property type="protein sequence ID" value="ASW27576.1"/>
    <property type="molecule type" value="Genomic_DNA"/>
</dbReference>
<organism evidence="2 3">
    <name type="scientific">Klebsiella phage YMC15/11/N53_KPN_BP</name>
    <dbReference type="NCBI Taxonomy" id="2026101"/>
    <lineage>
        <taxon>Viruses</taxon>
        <taxon>Duplodnaviria</taxon>
        <taxon>Heunggongvirae</taxon>
        <taxon>Uroviricota</taxon>
        <taxon>Caudoviricetes</taxon>
        <taxon>Casjensviridae</taxon>
        <taxon>Yonseivirus</taxon>
        <taxon>Yonseivirus N137</taxon>
    </lineage>
</organism>
<feature type="domain" description="Bacteriophage phiJL001 Gp84 C-terminal" evidence="1">
    <location>
        <begin position="214"/>
        <end position="274"/>
    </location>
</feature>
<name>A0A248XD06_9CAUD</name>
<sequence length="282" mass="30627">MSYPQLEDSVDSGKPLYFYEFIYGDAATNAYRYVAALDLTIYGGRPWTPFPIKHSDIVTSGSLDKQTLTVTAREDIDITGLVVTRAPSRVTMLNIYRGHAGDDDMRMVWTGRVLSGNMIESSEVELACESISTSQLNIGLRRKYQRGCPHALYGRACSADKALHSETGSSTAVANSMTVSVTLTSEDRGLTEATLTGGIFRITLKNGLTEIRAISSAINNGGRNWTLNIIAPISDMTAGRPVSVSKGCLHTYDACKNVFNNADNYGGCANIPIKNPFNANQF</sequence>
<protein>
    <submittedName>
        <fullName evidence="2">Putative FAD/FMN-containing dehydrogenase</fullName>
    </submittedName>
</protein>
<accession>A0A248XD06</accession>
<evidence type="ECO:0000313" key="3">
    <source>
        <dbReference type="Proteomes" id="UP000223139"/>
    </source>
</evidence>
<dbReference type="InterPro" id="IPR018964">
    <property type="entry name" value="Phage_phiJL001_Gp84_C"/>
</dbReference>
<evidence type="ECO:0000259" key="1">
    <source>
        <dbReference type="Pfam" id="PF09356"/>
    </source>
</evidence>
<reference evidence="2 3" key="1">
    <citation type="submission" date="2017-07" db="EMBL/GenBank/DDBJ databases">
        <title>Complete Genome Sequence of the Klebsiella phage YMC15/11/N53_KPN_BP.</title>
        <authorList>
            <person name="Jeon J."/>
            <person name="Yong D."/>
            <person name="Lee K."/>
        </authorList>
    </citation>
    <scope>NUCLEOTIDE SEQUENCE [LARGE SCALE GENOMIC DNA]</scope>
</reference>
<gene>
    <name evidence="2" type="ORF">KPNN53_035</name>
</gene>